<feature type="compositionally biased region" description="Polar residues" evidence="6">
    <location>
        <begin position="107"/>
        <end position="133"/>
    </location>
</feature>
<dbReference type="Pfam" id="PF03109">
    <property type="entry name" value="ABC1"/>
    <property type="match status" value="2"/>
</dbReference>
<keyword evidence="5" id="KW-0067">ATP-binding</keyword>
<evidence type="ECO:0000256" key="4">
    <source>
        <dbReference type="ARBA" id="ARBA00022741"/>
    </source>
</evidence>
<dbReference type="GO" id="GO:0016740">
    <property type="term" value="F:transferase activity"/>
    <property type="evidence" value="ECO:0007669"/>
    <property type="project" value="UniProtKB-KW"/>
</dbReference>
<dbReference type="CDD" id="cd13970">
    <property type="entry name" value="ABC1_ADCK3"/>
    <property type="match status" value="1"/>
</dbReference>
<dbReference type="GO" id="GO:0006744">
    <property type="term" value="P:ubiquinone biosynthetic process"/>
    <property type="evidence" value="ECO:0007669"/>
    <property type="project" value="TreeGrafter"/>
</dbReference>
<evidence type="ECO:0000256" key="1">
    <source>
        <dbReference type="ARBA" id="ARBA00004749"/>
    </source>
</evidence>
<evidence type="ECO:0000313" key="8">
    <source>
        <dbReference type="EMBL" id="KGB33640.1"/>
    </source>
</evidence>
<dbReference type="EMBL" id="KL250560">
    <property type="protein sequence ID" value="KGB33640.1"/>
    <property type="molecule type" value="Genomic_DNA"/>
</dbReference>
<dbReference type="KEGG" id="shx:MS3_00006112"/>
<protein>
    <submittedName>
        <fullName evidence="8">Chaperone activity of bc1 complex-like, mitochondrial</fullName>
    </submittedName>
</protein>
<evidence type="ECO:0000256" key="2">
    <source>
        <dbReference type="ARBA" id="ARBA00009670"/>
    </source>
</evidence>
<comment type="pathway">
    <text evidence="1">Cofactor biosynthesis; ubiquinone biosynthesis.</text>
</comment>
<evidence type="ECO:0000256" key="5">
    <source>
        <dbReference type="ARBA" id="ARBA00022840"/>
    </source>
</evidence>
<dbReference type="SUPFAM" id="SSF56112">
    <property type="entry name" value="Protein kinase-like (PK-like)"/>
    <property type="match status" value="1"/>
</dbReference>
<dbReference type="InterPro" id="IPR051409">
    <property type="entry name" value="Atypical_kinase_ADCK"/>
</dbReference>
<feature type="domain" description="ABC1 atypical kinase-like" evidence="7">
    <location>
        <begin position="458"/>
        <end position="532"/>
    </location>
</feature>
<name>A0A094ZGL0_SCHHA</name>
<dbReference type="PANTHER" id="PTHR43851:SF3">
    <property type="entry name" value="COENZYME Q8"/>
    <property type="match status" value="1"/>
</dbReference>
<feature type="domain" description="ABC1 atypical kinase-like" evidence="7">
    <location>
        <begin position="256"/>
        <end position="456"/>
    </location>
</feature>
<evidence type="ECO:0000256" key="6">
    <source>
        <dbReference type="SAM" id="MobiDB-lite"/>
    </source>
</evidence>
<sequence length="641" mass="72004">MQRRLNDINGVLRGIGVVVNATLKEQTLKASWAWSKSDYRNILTTVSKSLCSKISDQNLSQTASYIAGRIWLLNQQNFIIAKSLILPKLAESFGFVPATNVGDKEGTSNSGTDIKTANDAETSQLKSQKNTAESNKRKPLLLQDYPIPSPPTLDQKAFSKERRVPSSRIGRVAGFGNLALSLGVGAATEWAKQKVGYPVSGDSAAPPNVFLAEANLEKIVDTLCRMRGAALKLGQMLSIQDESFVSPQVQKIFERVRQAADFMPAKQMRKVLTSELGENWTEHVNDFEEKPFAAASIGQVHRATLKDGRIVAIKIQYPGIADSIDADINNLTSLLNRFNIFPRGLFADKAIEVARKELRAECDYLLEAVYSKRFAQLLEGDPVFQVPQVIDELTTSRVLTTEYMNGLVLDDCISLPQNVRNWIGEQLLRLCLKELFVFHVMQTDPNWSNFLYNPQTGKIGEQLLRLCLKELFVFHVMQTDPNWSNFLYNPQTGKIVLLDFGASREYDKSFVDTYIRLIHASAEHDEETILKLSKDLGFLTGYETKVLQQAHVNAVSILGEAFASEENFDFSQQSTTKRISHLIPVMLEHRLSPPPEESYSLHRKMSGCFLLCSKLKAVVNCRPLFYEIWNNYQFSDTNPSD</sequence>
<reference evidence="8" key="1">
    <citation type="journal article" date="2012" name="Nat. Genet.">
        <title>Whole-genome sequence of Schistosoma haematobium.</title>
        <authorList>
            <person name="Young N.D."/>
            <person name="Jex A.R."/>
            <person name="Li B."/>
            <person name="Liu S."/>
            <person name="Yang L."/>
            <person name="Xiong Z."/>
            <person name="Li Y."/>
            <person name="Cantacessi C."/>
            <person name="Hall R.S."/>
            <person name="Xu X."/>
            <person name="Chen F."/>
            <person name="Wu X."/>
            <person name="Zerlotini A."/>
            <person name="Oliveira G."/>
            <person name="Hofmann A."/>
            <person name="Zhang G."/>
            <person name="Fang X."/>
            <person name="Kang Y."/>
            <person name="Campbell B.E."/>
            <person name="Loukas A."/>
            <person name="Ranganathan S."/>
            <person name="Rollinson D."/>
            <person name="Rinaldi G."/>
            <person name="Brindley P.J."/>
            <person name="Yang H."/>
            <person name="Wang J."/>
            <person name="Wang J."/>
            <person name="Gasser R.B."/>
        </authorList>
    </citation>
    <scope>NUCLEOTIDE SEQUENCE [LARGE SCALE GENOMIC DNA]</scope>
</reference>
<feature type="region of interest" description="Disordered" evidence="6">
    <location>
        <begin position="101"/>
        <end position="145"/>
    </location>
</feature>
<dbReference type="RefSeq" id="XP_012793412.2">
    <property type="nucleotide sequence ID" value="XM_012937958.3"/>
</dbReference>
<gene>
    <name evidence="8" type="ORF">MS3_01823</name>
</gene>
<accession>A0A094ZGL0</accession>
<dbReference type="InterPro" id="IPR004147">
    <property type="entry name" value="ABC1_dom"/>
</dbReference>
<dbReference type="STRING" id="6185.A0A094ZGL0"/>
<evidence type="ECO:0000259" key="7">
    <source>
        <dbReference type="Pfam" id="PF03109"/>
    </source>
</evidence>
<evidence type="ECO:0000256" key="3">
    <source>
        <dbReference type="ARBA" id="ARBA00022679"/>
    </source>
</evidence>
<organism evidence="8">
    <name type="scientific">Schistosoma haematobium</name>
    <name type="common">Blood fluke</name>
    <dbReference type="NCBI Taxonomy" id="6185"/>
    <lineage>
        <taxon>Eukaryota</taxon>
        <taxon>Metazoa</taxon>
        <taxon>Spiralia</taxon>
        <taxon>Lophotrochozoa</taxon>
        <taxon>Platyhelminthes</taxon>
        <taxon>Trematoda</taxon>
        <taxon>Digenea</taxon>
        <taxon>Strigeidida</taxon>
        <taxon>Schistosomatoidea</taxon>
        <taxon>Schistosomatidae</taxon>
        <taxon>Schistosoma</taxon>
    </lineage>
</organism>
<dbReference type="InterPro" id="IPR034646">
    <property type="entry name" value="ADCK3_dom"/>
</dbReference>
<dbReference type="PANTHER" id="PTHR43851">
    <property type="match status" value="1"/>
</dbReference>
<dbReference type="GO" id="GO:0005524">
    <property type="term" value="F:ATP binding"/>
    <property type="evidence" value="ECO:0007669"/>
    <property type="project" value="UniProtKB-KW"/>
</dbReference>
<keyword evidence="3" id="KW-0808">Transferase</keyword>
<proteinExistence type="inferred from homology"/>
<keyword evidence="4" id="KW-0547">Nucleotide-binding</keyword>
<dbReference type="AlphaFoldDB" id="A0A094ZGL0"/>
<dbReference type="InterPro" id="IPR011009">
    <property type="entry name" value="Kinase-like_dom_sf"/>
</dbReference>
<comment type="similarity">
    <text evidence="2">Belongs to the protein kinase superfamily. ADCK protein kinase family.</text>
</comment>